<evidence type="ECO:0000259" key="3">
    <source>
        <dbReference type="PROSITE" id="PS51000"/>
    </source>
</evidence>
<dbReference type="SMART" id="SM00420">
    <property type="entry name" value="HTH_DEOR"/>
    <property type="match status" value="1"/>
</dbReference>
<keyword evidence="4" id="KW-0614">Plasmid</keyword>
<keyword evidence="5" id="KW-1185">Reference proteome</keyword>
<dbReference type="InterPro" id="IPR014036">
    <property type="entry name" value="DeoR-like_C"/>
</dbReference>
<dbReference type="PANTHER" id="PTHR30363">
    <property type="entry name" value="HTH-TYPE TRANSCRIPTIONAL REGULATOR SRLR-RELATED"/>
    <property type="match status" value="1"/>
</dbReference>
<gene>
    <name evidence="4" type="ORF">NZD89_28730</name>
</gene>
<dbReference type="Pfam" id="PF00455">
    <property type="entry name" value="DeoRC"/>
    <property type="match status" value="1"/>
</dbReference>
<dbReference type="EMBL" id="CP104068">
    <property type="protein sequence ID" value="WAH44842.1"/>
    <property type="molecule type" value="Genomic_DNA"/>
</dbReference>
<dbReference type="InterPro" id="IPR037171">
    <property type="entry name" value="NagB/RpiA_transferase-like"/>
</dbReference>
<proteinExistence type="predicted"/>
<dbReference type="SUPFAM" id="SSF46785">
    <property type="entry name" value="Winged helix' DNA-binding domain"/>
    <property type="match status" value="1"/>
</dbReference>
<dbReference type="InterPro" id="IPR036388">
    <property type="entry name" value="WH-like_DNA-bd_sf"/>
</dbReference>
<geneLocation type="plasmid" evidence="4 5">
    <name>unnamed1</name>
</geneLocation>
<accession>A0ABY6ZQX3</accession>
<dbReference type="InterPro" id="IPR001034">
    <property type="entry name" value="DeoR_HTH"/>
</dbReference>
<evidence type="ECO:0000313" key="4">
    <source>
        <dbReference type="EMBL" id="WAH44842.1"/>
    </source>
</evidence>
<keyword evidence="4" id="KW-0238">DNA-binding</keyword>
<keyword evidence="1" id="KW-0805">Transcription regulation</keyword>
<evidence type="ECO:0000313" key="5">
    <source>
        <dbReference type="Proteomes" id="UP001164761"/>
    </source>
</evidence>
<dbReference type="InterPro" id="IPR036390">
    <property type="entry name" value="WH_DNA-bd_sf"/>
</dbReference>
<dbReference type="RefSeq" id="WP_268008714.1">
    <property type="nucleotide sequence ID" value="NZ_BSUT01000003.1"/>
</dbReference>
<evidence type="ECO:0000256" key="1">
    <source>
        <dbReference type="ARBA" id="ARBA00023015"/>
    </source>
</evidence>
<name>A0ABY6ZQX3_9BACL</name>
<dbReference type="SMART" id="SM01134">
    <property type="entry name" value="DeoRC"/>
    <property type="match status" value="1"/>
</dbReference>
<dbReference type="PANTHER" id="PTHR30363:SF44">
    <property type="entry name" value="AGA OPERON TRANSCRIPTIONAL REPRESSOR-RELATED"/>
    <property type="match status" value="1"/>
</dbReference>
<keyword evidence="2" id="KW-0804">Transcription</keyword>
<sequence length="253" mass="28582">MRKLYTEERRNTILHQIVEESRASVAQLAKMLNVSEVTIRSDLKELERQGQIRRTHGGAIIREDNDVSFSNRLTQRREEKARIAACAAEYIHEHDSIMLDASSTCLELAKQIRKLDRAVTVVTNGLYAAQELSGQNHINVFIIGGMIRNQNTVEGLVGTSIFDFIHPTKFFFSARALASNGSLMDFDLQEVELKRHMFRRAAQRICVLDASKFGTYSVSEFGNLSDVQTLVTDEGVSDEVRKDFPETDFVIAP</sequence>
<dbReference type="InterPro" id="IPR050313">
    <property type="entry name" value="Carb_Metab_HTH_regulators"/>
</dbReference>
<dbReference type="SUPFAM" id="SSF100950">
    <property type="entry name" value="NagB/RpiA/CoA transferase-like"/>
    <property type="match status" value="1"/>
</dbReference>
<feature type="domain" description="HTH deoR-type" evidence="3">
    <location>
        <begin position="6"/>
        <end position="61"/>
    </location>
</feature>
<evidence type="ECO:0000256" key="2">
    <source>
        <dbReference type="ARBA" id="ARBA00023163"/>
    </source>
</evidence>
<protein>
    <submittedName>
        <fullName evidence="4">DeoR/GlpR family DNA-binding transcription regulator</fullName>
    </submittedName>
</protein>
<dbReference type="PRINTS" id="PR00037">
    <property type="entry name" value="HTHLACR"/>
</dbReference>
<dbReference type="GO" id="GO:0003677">
    <property type="term" value="F:DNA binding"/>
    <property type="evidence" value="ECO:0007669"/>
    <property type="project" value="UniProtKB-KW"/>
</dbReference>
<dbReference type="Gene3D" id="1.10.10.10">
    <property type="entry name" value="Winged helix-like DNA-binding domain superfamily/Winged helix DNA-binding domain"/>
    <property type="match status" value="1"/>
</dbReference>
<reference evidence="4" key="1">
    <citation type="submission" date="2022-08" db="EMBL/GenBank/DDBJ databases">
        <title>Alicyclobacillus fastidiosus DSM 17978, complete genome.</title>
        <authorList>
            <person name="Wang Q."/>
            <person name="Cai R."/>
            <person name="Wang Z."/>
        </authorList>
    </citation>
    <scope>NUCLEOTIDE SEQUENCE</scope>
    <source>
        <strain evidence="4">DSM 17978</strain>
        <plasmid evidence="4">unnamed1</plasmid>
    </source>
</reference>
<dbReference type="PROSITE" id="PS51000">
    <property type="entry name" value="HTH_DEOR_2"/>
    <property type="match status" value="1"/>
</dbReference>
<dbReference type="Gene3D" id="3.40.50.1360">
    <property type="match status" value="1"/>
</dbReference>
<organism evidence="4 5">
    <name type="scientific">Alicyclobacillus fastidiosus</name>
    <dbReference type="NCBI Taxonomy" id="392011"/>
    <lineage>
        <taxon>Bacteria</taxon>
        <taxon>Bacillati</taxon>
        <taxon>Bacillota</taxon>
        <taxon>Bacilli</taxon>
        <taxon>Bacillales</taxon>
        <taxon>Alicyclobacillaceae</taxon>
        <taxon>Alicyclobacillus</taxon>
    </lineage>
</organism>
<dbReference type="Pfam" id="PF08220">
    <property type="entry name" value="HTH_DeoR"/>
    <property type="match status" value="1"/>
</dbReference>
<dbReference type="Proteomes" id="UP001164761">
    <property type="component" value="Plasmid unnamed1"/>
</dbReference>